<sequence>MALDDNFAREVVPILGHRVKLLQEIGKMKKADPRLTPVSVSCTPSLDHLISSTPTSRTSSGTPPEILVETQVETSVETSTWTPAGAVGRRIADFDFDDDIDSDVVSSPAATDSWEALLKISQPNAVQRALLNRKPLRVLSNYPASKNRFKVRRGVKREKVYEGLDVTHKRLLCDILVKEHCKDFGNLRNITSLVDSLANDIQATFPKESKHNYYVPFRCVKVDGKTVKRINARGKLYSKFTNYLKVLREEYVTPSSRNTSTLITSETADVDASLAWLNKRVEICPRLRSEWDVTRDARINSLRNRIDTRGENYLEKYIHSLYPFLKQPNGHLLLLADFNALYPDKKNCLFMEWNSFSESVKRLAGVDNDTSDCEVLYLLGDLFEEEGLSSVPVTRKYRASKHEMLHSFLLNIENVEDVDKEISAYVQKAALNKSTPQPYAIAVGEWPHPKDFYVWYTGVLHRVDSARDAIDVTFKVFHALHGEYPKTSACFWMLLQHHIYNIETAWDLQIPEVRSLACKLR</sequence>
<reference evidence="1" key="1">
    <citation type="submission" date="2021-07" db="EMBL/GenBank/DDBJ databases">
        <authorList>
            <person name="Catto M.A."/>
            <person name="Jacobson A."/>
            <person name="Kennedy G."/>
            <person name="Labadie P."/>
            <person name="Hunt B.G."/>
            <person name="Srinivasan R."/>
        </authorList>
    </citation>
    <scope>NUCLEOTIDE SEQUENCE</scope>
    <source>
        <strain evidence="1">PL_HMW_Pooled</strain>
        <tissue evidence="1">Head</tissue>
    </source>
</reference>
<organism evidence="1 2">
    <name type="scientific">Frankliniella fusca</name>
    <dbReference type="NCBI Taxonomy" id="407009"/>
    <lineage>
        <taxon>Eukaryota</taxon>
        <taxon>Metazoa</taxon>
        <taxon>Ecdysozoa</taxon>
        <taxon>Arthropoda</taxon>
        <taxon>Hexapoda</taxon>
        <taxon>Insecta</taxon>
        <taxon>Pterygota</taxon>
        <taxon>Neoptera</taxon>
        <taxon>Paraneoptera</taxon>
        <taxon>Thysanoptera</taxon>
        <taxon>Terebrantia</taxon>
        <taxon>Thripoidea</taxon>
        <taxon>Thripidae</taxon>
        <taxon>Frankliniella</taxon>
    </lineage>
</organism>
<evidence type="ECO:0000313" key="1">
    <source>
        <dbReference type="EMBL" id="KAK3918511.1"/>
    </source>
</evidence>
<protein>
    <submittedName>
        <fullName evidence="1">Protein hook</fullName>
    </submittedName>
</protein>
<reference evidence="1" key="2">
    <citation type="journal article" date="2023" name="BMC Genomics">
        <title>Pest status, molecular evolution, and epigenetic factors derived from the genome assembly of Frankliniella fusca, a thysanopteran phytovirus vector.</title>
        <authorList>
            <person name="Catto M.A."/>
            <person name="Labadie P.E."/>
            <person name="Jacobson A.L."/>
            <person name="Kennedy G.G."/>
            <person name="Srinivasan R."/>
            <person name="Hunt B.G."/>
        </authorList>
    </citation>
    <scope>NUCLEOTIDE SEQUENCE</scope>
    <source>
        <strain evidence="1">PL_HMW_Pooled</strain>
    </source>
</reference>
<evidence type="ECO:0000313" key="2">
    <source>
        <dbReference type="Proteomes" id="UP001219518"/>
    </source>
</evidence>
<dbReference type="Proteomes" id="UP001219518">
    <property type="component" value="Unassembled WGS sequence"/>
</dbReference>
<accession>A0AAE1HD91</accession>
<dbReference type="AlphaFoldDB" id="A0AAE1HD91"/>
<keyword evidence="2" id="KW-1185">Reference proteome</keyword>
<dbReference type="EMBL" id="JAHWGI010000949">
    <property type="protein sequence ID" value="KAK3918511.1"/>
    <property type="molecule type" value="Genomic_DNA"/>
</dbReference>
<comment type="caution">
    <text evidence="1">The sequence shown here is derived from an EMBL/GenBank/DDBJ whole genome shotgun (WGS) entry which is preliminary data.</text>
</comment>
<gene>
    <name evidence="1" type="ORF">KUF71_007764</name>
</gene>
<name>A0AAE1HD91_9NEOP</name>
<proteinExistence type="predicted"/>